<dbReference type="OrthoDB" id="797833at2"/>
<gene>
    <name evidence="2" type="ORF">HYN43_015855</name>
</gene>
<name>A0A494VYU8_9SPHI</name>
<reference evidence="2 3" key="1">
    <citation type="submission" date="2018-10" db="EMBL/GenBank/DDBJ databases">
        <title>Genome sequencing of Mucilaginibacter sp. HYN0043.</title>
        <authorList>
            <person name="Kim M."/>
            <person name="Yi H."/>
        </authorList>
    </citation>
    <scope>NUCLEOTIDE SEQUENCE [LARGE SCALE GENOMIC DNA]</scope>
    <source>
        <strain evidence="2 3">HYN0043</strain>
    </source>
</reference>
<protein>
    <submittedName>
        <fullName evidence="2">Uncharacterized protein</fullName>
    </submittedName>
</protein>
<keyword evidence="3" id="KW-1185">Reference proteome</keyword>
<dbReference type="Proteomes" id="UP000270046">
    <property type="component" value="Chromosome"/>
</dbReference>
<feature type="compositionally biased region" description="Basic and acidic residues" evidence="1">
    <location>
        <begin position="53"/>
        <end position="63"/>
    </location>
</feature>
<evidence type="ECO:0000313" key="3">
    <source>
        <dbReference type="Proteomes" id="UP000270046"/>
    </source>
</evidence>
<dbReference type="AlphaFoldDB" id="A0A494VYU8"/>
<feature type="compositionally biased region" description="Basic and acidic residues" evidence="1">
    <location>
        <begin position="116"/>
        <end position="135"/>
    </location>
</feature>
<evidence type="ECO:0000256" key="1">
    <source>
        <dbReference type="SAM" id="MobiDB-lite"/>
    </source>
</evidence>
<feature type="region of interest" description="Disordered" evidence="1">
    <location>
        <begin position="53"/>
        <end position="135"/>
    </location>
</feature>
<dbReference type="EMBL" id="CP032869">
    <property type="protein sequence ID" value="AYL96683.1"/>
    <property type="molecule type" value="Genomic_DNA"/>
</dbReference>
<sequence length="135" mass="15814">MAIDEEAKIIRAYNSGYTLSTYEPKLLDQIIKQNENNEFVKVMKNAREQQEFETAIPKKDLSPEYKNGFRSAPSLSEQEPKVFDQLVNSNETDKDFKQGLAAGRKEHKIRQTMQRIKQEREDQQQDINRDNGIDY</sequence>
<accession>A0A494VYU8</accession>
<dbReference type="RefSeq" id="WP_119410277.1">
    <property type="nucleotide sequence ID" value="NZ_CP032869.1"/>
</dbReference>
<organism evidence="2 3">
    <name type="scientific">Mucilaginibacter celer</name>
    <dbReference type="NCBI Taxonomy" id="2305508"/>
    <lineage>
        <taxon>Bacteria</taxon>
        <taxon>Pseudomonadati</taxon>
        <taxon>Bacteroidota</taxon>
        <taxon>Sphingobacteriia</taxon>
        <taxon>Sphingobacteriales</taxon>
        <taxon>Sphingobacteriaceae</taxon>
        <taxon>Mucilaginibacter</taxon>
    </lineage>
</organism>
<dbReference type="KEGG" id="muh:HYN43_015855"/>
<evidence type="ECO:0000313" key="2">
    <source>
        <dbReference type="EMBL" id="AYL96683.1"/>
    </source>
</evidence>
<proteinExistence type="predicted"/>